<dbReference type="InterPro" id="IPR016164">
    <property type="entry name" value="FAD-linked_Oxase-like_C"/>
</dbReference>
<feature type="domain" description="4Fe-4S ferredoxin-type" evidence="8">
    <location>
        <begin position="660"/>
        <end position="693"/>
    </location>
</feature>
<keyword evidence="4" id="KW-0274">FAD</keyword>
<dbReference type="Gene3D" id="3.30.70.2740">
    <property type="match status" value="1"/>
</dbReference>
<dbReference type="PANTHER" id="PTHR11748">
    <property type="entry name" value="D-LACTATE DEHYDROGENASE"/>
    <property type="match status" value="1"/>
</dbReference>
<evidence type="ECO:0000256" key="7">
    <source>
        <dbReference type="ARBA" id="ARBA00023014"/>
    </source>
</evidence>
<dbReference type="InterPro" id="IPR017896">
    <property type="entry name" value="4Fe4S_Fe-S-bd"/>
</dbReference>
<evidence type="ECO:0000256" key="6">
    <source>
        <dbReference type="ARBA" id="ARBA00023004"/>
    </source>
</evidence>
<name>A0ABM8Q139_9BACT</name>
<keyword evidence="3" id="KW-0479">Metal-binding</keyword>
<dbReference type="Proteomes" id="UP000789359">
    <property type="component" value="Unassembled WGS sequence"/>
</dbReference>
<dbReference type="Pfam" id="PF01565">
    <property type="entry name" value="FAD_binding_4"/>
    <property type="match status" value="1"/>
</dbReference>
<dbReference type="PROSITE" id="PS51379">
    <property type="entry name" value="4FE4S_FER_2"/>
    <property type="match status" value="1"/>
</dbReference>
<dbReference type="InterPro" id="IPR016166">
    <property type="entry name" value="FAD-bd_PCMH"/>
</dbReference>
<dbReference type="SUPFAM" id="SSF56176">
    <property type="entry name" value="FAD-binding/transporter-associated domain-like"/>
    <property type="match status" value="1"/>
</dbReference>
<evidence type="ECO:0000259" key="9">
    <source>
        <dbReference type="PROSITE" id="PS51387"/>
    </source>
</evidence>
<dbReference type="InterPro" id="IPR016169">
    <property type="entry name" value="FAD-bd_PCMH_sub2"/>
</dbReference>
<evidence type="ECO:0000313" key="11">
    <source>
        <dbReference type="Proteomes" id="UP000789359"/>
    </source>
</evidence>
<keyword evidence="6" id="KW-0408">Iron</keyword>
<keyword evidence="7" id="KW-0411">Iron-sulfur</keyword>
<reference evidence="10 11" key="1">
    <citation type="submission" date="2020-11" db="EMBL/GenBank/DDBJ databases">
        <authorList>
            <person name="Peeters C."/>
        </authorList>
    </citation>
    <scope>NUCLEOTIDE SEQUENCE [LARGE SCALE GENOMIC DNA]</scope>
    <source>
        <strain evidence="10 11">LMG 8286</strain>
    </source>
</reference>
<evidence type="ECO:0000259" key="8">
    <source>
        <dbReference type="PROSITE" id="PS51379"/>
    </source>
</evidence>
<proteinExistence type="predicted"/>
<evidence type="ECO:0000256" key="3">
    <source>
        <dbReference type="ARBA" id="ARBA00022723"/>
    </source>
</evidence>
<dbReference type="EMBL" id="CAJHOE010000001">
    <property type="protein sequence ID" value="CAD7286482.1"/>
    <property type="molecule type" value="Genomic_DNA"/>
</dbReference>
<dbReference type="InterPro" id="IPR036318">
    <property type="entry name" value="FAD-bd_PCMH-like_sf"/>
</dbReference>
<keyword evidence="2" id="KW-0285">Flavoprotein</keyword>
<protein>
    <recommendedName>
        <fullName evidence="12">FAD-binding oxidoreductase</fullName>
    </recommendedName>
</protein>
<keyword evidence="5" id="KW-0560">Oxidoreductase</keyword>
<keyword evidence="11" id="KW-1185">Reference proteome</keyword>
<dbReference type="PROSITE" id="PS51387">
    <property type="entry name" value="FAD_PCMH"/>
    <property type="match status" value="1"/>
</dbReference>
<evidence type="ECO:0000256" key="5">
    <source>
        <dbReference type="ARBA" id="ARBA00023002"/>
    </source>
</evidence>
<evidence type="ECO:0000256" key="4">
    <source>
        <dbReference type="ARBA" id="ARBA00022827"/>
    </source>
</evidence>
<gene>
    <name evidence="10" type="ORF">LMG8286_00315</name>
</gene>
<dbReference type="SUPFAM" id="SSF46548">
    <property type="entry name" value="alpha-helical ferredoxin"/>
    <property type="match status" value="1"/>
</dbReference>
<dbReference type="InterPro" id="IPR017900">
    <property type="entry name" value="4Fe4S_Fe_S_CS"/>
</dbReference>
<comment type="cofactor">
    <cofactor evidence="1">
        <name>FAD</name>
        <dbReference type="ChEBI" id="CHEBI:57692"/>
    </cofactor>
</comment>
<dbReference type="InterPro" id="IPR004113">
    <property type="entry name" value="FAD-bd_oxidored_4_C"/>
</dbReference>
<feature type="domain" description="FAD-binding PCMH-type" evidence="9">
    <location>
        <begin position="48"/>
        <end position="282"/>
    </location>
</feature>
<dbReference type="PROSITE" id="PS00198">
    <property type="entry name" value="4FE4S_FER_1"/>
    <property type="match status" value="1"/>
</dbReference>
<comment type="caution">
    <text evidence="10">The sequence shown here is derived from an EMBL/GenBank/DDBJ whole genome shotgun (WGS) entry which is preliminary data.</text>
</comment>
<dbReference type="RefSeq" id="WP_230056112.1">
    <property type="nucleotide sequence ID" value="NZ_CAJHOE010000001.1"/>
</dbReference>
<evidence type="ECO:0000313" key="10">
    <source>
        <dbReference type="EMBL" id="CAD7286482.1"/>
    </source>
</evidence>
<evidence type="ECO:0000256" key="2">
    <source>
        <dbReference type="ARBA" id="ARBA00022630"/>
    </source>
</evidence>
<evidence type="ECO:0000256" key="1">
    <source>
        <dbReference type="ARBA" id="ARBA00001974"/>
    </source>
</evidence>
<dbReference type="Pfam" id="PF02913">
    <property type="entry name" value="FAD-oxidase_C"/>
    <property type="match status" value="1"/>
</dbReference>
<organism evidence="10 11">
    <name type="scientific">Campylobacter suis</name>
    <dbReference type="NCBI Taxonomy" id="2790657"/>
    <lineage>
        <taxon>Bacteria</taxon>
        <taxon>Pseudomonadati</taxon>
        <taxon>Campylobacterota</taxon>
        <taxon>Epsilonproteobacteria</taxon>
        <taxon>Campylobacterales</taxon>
        <taxon>Campylobacteraceae</taxon>
        <taxon>Campylobacter</taxon>
    </lineage>
</organism>
<dbReference type="Gene3D" id="3.30.465.10">
    <property type="match status" value="1"/>
</dbReference>
<evidence type="ECO:0008006" key="12">
    <source>
        <dbReference type="Google" id="ProtNLM"/>
    </source>
</evidence>
<sequence length="1020" mass="114172">MLPRLSDVPQTSAVVLDFLQALDSQNFGGDIAKTYSERLSMATDNSVYQLLPEAILYPKDTNDVTLIAKLANLPKFNTLSFTPRGGGTGTNGQALNKNIIVDLSRYMNKILHFDENAKKVTVQAGIVKDELNAFLKPYGLFFSPELSTSNRATIGGMINTDASGQGSLRYGKTSDHTLGLKVVLINGEELETKAIKCENFEQNLSEFSPTCKHLHLEIFNRCKQKREQILKDLPQLNRFLTGYDLKNVFNDDESEFNLTRIITGSEGTLAFVAEATLNLLPIPNFRTLINVKYRSFDAALRNAPFMVSANALSVETVDSKVLNLAKSDIVWHSVRELLSEEKEPILGLNIVEFAGDNDSVINAKVSELCQKLDTKILQNEDGIIGYQVCKDLASILKIYAMRKKAVGLLGKTKGDTKPLAFVEDTCVPPENLADYIAEFRKLLDGYGVSYGMFGHVDAGVLHVRPALNLYDKEQVKLFRQISDSMAELTAKYGGLLWGEHGKGIRSCYAEKFFTPELWSELRYVKFLFDPTNRLNPGKICTPQDSADELYDILSSMRADSDRLIPEQTRAQYKGALECNGNGLCFNFDADSAMCPSMKVMRSRLHSPKGRAGIVREWLTLLSKNGVNPESLDFRTATPSLSDLAQKFTNTIGKWQGKYDFSHEVKDAMDTCLACKACASQCPIKIDVASFRSKFFYFYHSRYLREPKDYVVANLESVAPFLAKKPEFFNAITNMKFIQTLAEKTIGMTALPSLSEPNLKDELGQNYEKMLDELETLSKDELKDMIFIVQDPFTSYYDAKVVADFVRLCAGMGFKPVLLPFKPNGKAQHIKGFLRQFARTAKNAADMLSRIAKLEVPLVGVDPAIVLCYRDEYAEILGENLGKFHVLTAHEWLKTSVKSENFISVKNGLNFKNSAKWHLFPHCTEQTEMPNSPKEWQEIFTAFNQELSVESVGCCGMAGVFGHEVKNQKISKEIYDSSWGAKLKLRDVSRCLVTGYSCRSQVARFEGVKPKHPVQALASLF</sequence>
<dbReference type="InterPro" id="IPR006094">
    <property type="entry name" value="Oxid_FAD_bind_N"/>
</dbReference>
<dbReference type="SUPFAM" id="SSF55103">
    <property type="entry name" value="FAD-linked oxidases, C-terminal domain"/>
    <property type="match status" value="1"/>
</dbReference>
<accession>A0ABM8Q139</accession>
<dbReference type="PANTHER" id="PTHR11748:SF119">
    <property type="entry name" value="D-2-HYDROXYGLUTARATE DEHYDROGENASE"/>
    <property type="match status" value="1"/>
</dbReference>